<proteinExistence type="predicted"/>
<dbReference type="EMBL" id="JAINUG010000552">
    <property type="protein sequence ID" value="KAJ8366719.1"/>
    <property type="molecule type" value="Genomic_DNA"/>
</dbReference>
<dbReference type="Proteomes" id="UP001221898">
    <property type="component" value="Unassembled WGS sequence"/>
</dbReference>
<feature type="region of interest" description="Disordered" evidence="1">
    <location>
        <begin position="23"/>
        <end position="49"/>
    </location>
</feature>
<protein>
    <submittedName>
        <fullName evidence="2">Uncharacterized protein</fullName>
    </submittedName>
</protein>
<comment type="caution">
    <text evidence="2">The sequence shown here is derived from an EMBL/GenBank/DDBJ whole genome shotgun (WGS) entry which is preliminary data.</text>
</comment>
<organism evidence="2 3">
    <name type="scientific">Aldrovandia affinis</name>
    <dbReference type="NCBI Taxonomy" id="143900"/>
    <lineage>
        <taxon>Eukaryota</taxon>
        <taxon>Metazoa</taxon>
        <taxon>Chordata</taxon>
        <taxon>Craniata</taxon>
        <taxon>Vertebrata</taxon>
        <taxon>Euteleostomi</taxon>
        <taxon>Actinopterygii</taxon>
        <taxon>Neopterygii</taxon>
        <taxon>Teleostei</taxon>
        <taxon>Notacanthiformes</taxon>
        <taxon>Halosauridae</taxon>
        <taxon>Aldrovandia</taxon>
    </lineage>
</organism>
<evidence type="ECO:0000313" key="2">
    <source>
        <dbReference type="EMBL" id="KAJ8366719.1"/>
    </source>
</evidence>
<dbReference type="AlphaFoldDB" id="A0AAD7R639"/>
<keyword evidence="3" id="KW-1185">Reference proteome</keyword>
<reference evidence="2" key="1">
    <citation type="journal article" date="2023" name="Science">
        <title>Genome structures resolve the early diversification of teleost fishes.</title>
        <authorList>
            <person name="Parey E."/>
            <person name="Louis A."/>
            <person name="Montfort J."/>
            <person name="Bouchez O."/>
            <person name="Roques C."/>
            <person name="Iampietro C."/>
            <person name="Lluch J."/>
            <person name="Castinel A."/>
            <person name="Donnadieu C."/>
            <person name="Desvignes T."/>
            <person name="Floi Bucao C."/>
            <person name="Jouanno E."/>
            <person name="Wen M."/>
            <person name="Mejri S."/>
            <person name="Dirks R."/>
            <person name="Jansen H."/>
            <person name="Henkel C."/>
            <person name="Chen W.J."/>
            <person name="Zahm M."/>
            <person name="Cabau C."/>
            <person name="Klopp C."/>
            <person name="Thompson A.W."/>
            <person name="Robinson-Rechavi M."/>
            <person name="Braasch I."/>
            <person name="Lecointre G."/>
            <person name="Bobe J."/>
            <person name="Postlethwait J.H."/>
            <person name="Berthelot C."/>
            <person name="Roest Crollius H."/>
            <person name="Guiguen Y."/>
        </authorList>
    </citation>
    <scope>NUCLEOTIDE SEQUENCE</scope>
    <source>
        <strain evidence="2">NC1722</strain>
    </source>
</reference>
<sequence>MKGGPVPKKGKTEKQRDIEMLLYGEDEEKEDQGAVTASPRKLRSSPTLAGVGQSRTAVTLAGMAGAAQGLLEGSMTPTVAISLTFFSAPSRFASDNR</sequence>
<evidence type="ECO:0000313" key="3">
    <source>
        <dbReference type="Proteomes" id="UP001221898"/>
    </source>
</evidence>
<gene>
    <name evidence="2" type="ORF">AAFF_G00344960</name>
</gene>
<accession>A0AAD7R639</accession>
<name>A0AAD7R639_9TELE</name>
<evidence type="ECO:0000256" key="1">
    <source>
        <dbReference type="SAM" id="MobiDB-lite"/>
    </source>
</evidence>